<dbReference type="PROSITE" id="PS00599">
    <property type="entry name" value="AA_TRANSFER_CLASS_2"/>
    <property type="match status" value="1"/>
</dbReference>
<dbReference type="InterPro" id="IPR015424">
    <property type="entry name" value="PyrdxlP-dep_Trfase"/>
</dbReference>
<evidence type="ECO:0000256" key="3">
    <source>
        <dbReference type="ARBA" id="ARBA00022679"/>
    </source>
</evidence>
<evidence type="ECO:0000256" key="2">
    <source>
        <dbReference type="ARBA" id="ARBA00013187"/>
    </source>
</evidence>
<dbReference type="GO" id="GO:0030170">
    <property type="term" value="F:pyridoxal phosphate binding"/>
    <property type="evidence" value="ECO:0007669"/>
    <property type="project" value="InterPro"/>
</dbReference>
<comment type="similarity">
    <text evidence="6">Belongs to the class-II pyridoxal-phosphate-dependent aminotransferase family.</text>
</comment>
<reference evidence="8 9" key="1">
    <citation type="submission" date="2015-12" db="EMBL/GenBank/DDBJ databases">
        <title>Draft genome sequence of Streptomyces silvensis ATCC 53525, a producer of novel hormone antagonists.</title>
        <authorList>
            <person name="Johnston C.W."/>
            <person name="Li Y."/>
            <person name="Magarvey N.A."/>
        </authorList>
    </citation>
    <scope>NUCLEOTIDE SEQUENCE [LARGE SCALE GENOMIC DNA]</scope>
    <source>
        <strain evidence="8 9">ATCC 53525</strain>
    </source>
</reference>
<organism evidence="8 9">
    <name type="scientific">Streptomyces silvensis</name>
    <dbReference type="NCBI Taxonomy" id="1765722"/>
    <lineage>
        <taxon>Bacteria</taxon>
        <taxon>Bacillati</taxon>
        <taxon>Actinomycetota</taxon>
        <taxon>Actinomycetes</taxon>
        <taxon>Kitasatosporales</taxon>
        <taxon>Streptomycetaceae</taxon>
        <taxon>Streptomyces</taxon>
    </lineage>
</organism>
<evidence type="ECO:0000256" key="4">
    <source>
        <dbReference type="ARBA" id="ARBA00022898"/>
    </source>
</evidence>
<dbReference type="STRING" id="1765722.AT728_16660"/>
<evidence type="ECO:0000256" key="1">
    <source>
        <dbReference type="ARBA" id="ARBA00001933"/>
    </source>
</evidence>
<dbReference type="InterPro" id="IPR001917">
    <property type="entry name" value="Aminotrans_II_pyridoxalP_BS"/>
</dbReference>
<evidence type="ECO:0000313" key="9">
    <source>
        <dbReference type="Proteomes" id="UP000054804"/>
    </source>
</evidence>
<dbReference type="Proteomes" id="UP000054804">
    <property type="component" value="Unassembled WGS sequence"/>
</dbReference>
<dbReference type="AlphaFoldDB" id="A0A0W7WZI4"/>
<dbReference type="InterPro" id="IPR015421">
    <property type="entry name" value="PyrdxlP-dep_Trfase_major"/>
</dbReference>
<sequence>MFNASDSRDLFSRFAGYTAASDLMKAGLYPYFLPLAGQEGATVRRSGRDLIMCGSNNYLGLTADPRVHAAARAALDRYGSSSTGSRFLNGNTDLHEELEAELADFLGKPAALVLSTGYQANLGALAGLLTPRDYAVVDRDAHASLVDGCRLSGAKVRRFAHNDAESLRRTLEQLPDDAARLVIVDGVYSMEGDICDLPAVTAVCAQYGARLLVDDAHGLGVLAGGRGTAAHFGLTDQVDLITVTFSKSLASLGGAVAGSEEAIHYLKHKARSLMFSASMTPASTAAALTALRILRAEPHLAHEVRAKADRVRRGLAEAGVGTGESSTPIIPVPVPDAVGTLAVWERLIRAGVYVNPVLPPAASPRLRTSYMATHTDDQLDRVVEVLAAEPELRLAADHVGTSVRVA</sequence>
<keyword evidence="3" id="KW-0808">Transferase</keyword>
<evidence type="ECO:0000313" key="8">
    <source>
        <dbReference type="EMBL" id="KUF16011.1"/>
    </source>
</evidence>
<dbReference type="Pfam" id="PF00155">
    <property type="entry name" value="Aminotran_1_2"/>
    <property type="match status" value="1"/>
</dbReference>
<dbReference type="RefSeq" id="WP_058849501.1">
    <property type="nucleotide sequence ID" value="NZ_LOCL01000039.1"/>
</dbReference>
<comment type="catalytic activity">
    <reaction evidence="5">
        <text>6-carboxyhexanoyl-[ACP] + L-alanine + H(+) = (8S)-8-amino-7-oxononanoate + holo-[ACP] + CO2</text>
        <dbReference type="Rhea" id="RHEA:42288"/>
        <dbReference type="Rhea" id="RHEA-COMP:9685"/>
        <dbReference type="Rhea" id="RHEA-COMP:9955"/>
        <dbReference type="ChEBI" id="CHEBI:15378"/>
        <dbReference type="ChEBI" id="CHEBI:16526"/>
        <dbReference type="ChEBI" id="CHEBI:57972"/>
        <dbReference type="ChEBI" id="CHEBI:64479"/>
        <dbReference type="ChEBI" id="CHEBI:78846"/>
        <dbReference type="ChEBI" id="CHEBI:149468"/>
        <dbReference type="EC" id="2.3.1.47"/>
    </reaction>
</comment>
<dbReference type="EMBL" id="LOCL01000039">
    <property type="protein sequence ID" value="KUF16011.1"/>
    <property type="molecule type" value="Genomic_DNA"/>
</dbReference>
<dbReference type="InterPro" id="IPR050087">
    <property type="entry name" value="AON_synthase_class-II"/>
</dbReference>
<comment type="cofactor">
    <cofactor evidence="1 6">
        <name>pyridoxal 5'-phosphate</name>
        <dbReference type="ChEBI" id="CHEBI:597326"/>
    </cofactor>
</comment>
<feature type="domain" description="Aminotransferase class I/classII large" evidence="7">
    <location>
        <begin position="50"/>
        <end position="386"/>
    </location>
</feature>
<accession>A0A0W7WZI4</accession>
<comment type="caution">
    <text evidence="8">The sequence shown here is derived from an EMBL/GenBank/DDBJ whole genome shotgun (WGS) entry which is preliminary data.</text>
</comment>
<protein>
    <recommendedName>
        <fullName evidence="2">8-amino-7-oxononanoate synthase</fullName>
        <ecNumber evidence="2">2.3.1.47</ecNumber>
    </recommendedName>
</protein>
<dbReference type="Gene3D" id="3.40.640.10">
    <property type="entry name" value="Type I PLP-dependent aspartate aminotransferase-like (Major domain)"/>
    <property type="match status" value="1"/>
</dbReference>
<dbReference type="PANTHER" id="PTHR13693:SF3">
    <property type="entry name" value="LD36009P"/>
    <property type="match status" value="1"/>
</dbReference>
<proteinExistence type="inferred from homology"/>
<name>A0A0W7WZI4_9ACTN</name>
<keyword evidence="4 6" id="KW-0663">Pyridoxal phosphate</keyword>
<dbReference type="GO" id="GO:0008710">
    <property type="term" value="F:8-amino-7-oxononanoate synthase activity"/>
    <property type="evidence" value="ECO:0007669"/>
    <property type="project" value="UniProtKB-EC"/>
</dbReference>
<evidence type="ECO:0000256" key="6">
    <source>
        <dbReference type="RuleBase" id="RU003693"/>
    </source>
</evidence>
<dbReference type="Gene3D" id="3.90.1150.10">
    <property type="entry name" value="Aspartate Aminotransferase, domain 1"/>
    <property type="match status" value="1"/>
</dbReference>
<dbReference type="PANTHER" id="PTHR13693">
    <property type="entry name" value="CLASS II AMINOTRANSFERASE/8-AMINO-7-OXONONANOATE SYNTHASE"/>
    <property type="match status" value="1"/>
</dbReference>
<gene>
    <name evidence="8" type="ORF">AT728_16660</name>
</gene>
<dbReference type="OrthoDB" id="9778690at2"/>
<dbReference type="InterPro" id="IPR015422">
    <property type="entry name" value="PyrdxlP-dep_Trfase_small"/>
</dbReference>
<keyword evidence="9" id="KW-1185">Reference proteome</keyword>
<dbReference type="EC" id="2.3.1.47" evidence="2"/>
<dbReference type="InterPro" id="IPR004839">
    <property type="entry name" value="Aminotransferase_I/II_large"/>
</dbReference>
<dbReference type="SUPFAM" id="SSF53383">
    <property type="entry name" value="PLP-dependent transferases"/>
    <property type="match status" value="1"/>
</dbReference>
<evidence type="ECO:0000259" key="7">
    <source>
        <dbReference type="Pfam" id="PF00155"/>
    </source>
</evidence>
<evidence type="ECO:0000256" key="5">
    <source>
        <dbReference type="ARBA" id="ARBA00047715"/>
    </source>
</evidence>